<dbReference type="Proteomes" id="UP000887226">
    <property type="component" value="Unassembled WGS sequence"/>
</dbReference>
<keyword evidence="5" id="KW-1185">Reference proteome</keyword>
<keyword evidence="1" id="KW-0378">Hydrolase</keyword>
<dbReference type="GO" id="GO:0004568">
    <property type="term" value="F:chitinase activity"/>
    <property type="evidence" value="ECO:0007669"/>
    <property type="project" value="TreeGrafter"/>
</dbReference>
<evidence type="ECO:0000313" key="5">
    <source>
        <dbReference type="Proteomes" id="UP000887226"/>
    </source>
</evidence>
<dbReference type="Gene3D" id="3.20.20.80">
    <property type="entry name" value="Glycosidases"/>
    <property type="match status" value="1"/>
</dbReference>
<name>A0A9P7Z2W6_9HELO</name>
<feature type="domain" description="GH18" evidence="3">
    <location>
        <begin position="34"/>
        <end position="330"/>
    </location>
</feature>
<dbReference type="GO" id="GO:0005576">
    <property type="term" value="C:extracellular region"/>
    <property type="evidence" value="ECO:0007669"/>
    <property type="project" value="TreeGrafter"/>
</dbReference>
<accession>A0A9P7Z2W6</accession>
<evidence type="ECO:0000256" key="1">
    <source>
        <dbReference type="ARBA" id="ARBA00022801"/>
    </source>
</evidence>
<gene>
    <name evidence="4" type="ORF">BJ878DRAFT_534588</name>
</gene>
<dbReference type="InterPro" id="IPR001223">
    <property type="entry name" value="Glyco_hydro18_cat"/>
</dbReference>
<dbReference type="PANTHER" id="PTHR45708:SF49">
    <property type="entry name" value="ENDOCHITINASE"/>
    <property type="match status" value="1"/>
</dbReference>
<organism evidence="4 5">
    <name type="scientific">Calycina marina</name>
    <dbReference type="NCBI Taxonomy" id="1763456"/>
    <lineage>
        <taxon>Eukaryota</taxon>
        <taxon>Fungi</taxon>
        <taxon>Dikarya</taxon>
        <taxon>Ascomycota</taxon>
        <taxon>Pezizomycotina</taxon>
        <taxon>Leotiomycetes</taxon>
        <taxon>Helotiales</taxon>
        <taxon>Pezizellaceae</taxon>
        <taxon>Calycina</taxon>
    </lineage>
</organism>
<dbReference type="AlphaFoldDB" id="A0A9P7Z2W6"/>
<dbReference type="GO" id="GO:0005975">
    <property type="term" value="P:carbohydrate metabolic process"/>
    <property type="evidence" value="ECO:0007669"/>
    <property type="project" value="InterPro"/>
</dbReference>
<comment type="caution">
    <text evidence="4">The sequence shown here is derived from an EMBL/GenBank/DDBJ whole genome shotgun (WGS) entry which is preliminary data.</text>
</comment>
<reference evidence="4" key="1">
    <citation type="journal article" date="2021" name="IMA Fungus">
        <title>Genomic characterization of three marine fungi, including Emericellopsis atlantica sp. nov. with signatures of a generalist lifestyle and marine biomass degradation.</title>
        <authorList>
            <person name="Hagestad O.C."/>
            <person name="Hou L."/>
            <person name="Andersen J.H."/>
            <person name="Hansen E.H."/>
            <person name="Altermark B."/>
            <person name="Li C."/>
            <person name="Kuhnert E."/>
            <person name="Cox R.J."/>
            <person name="Crous P.W."/>
            <person name="Spatafora J.W."/>
            <person name="Lail K."/>
            <person name="Amirebrahimi M."/>
            <person name="Lipzen A."/>
            <person name="Pangilinan J."/>
            <person name="Andreopoulos W."/>
            <person name="Hayes R.D."/>
            <person name="Ng V."/>
            <person name="Grigoriev I.V."/>
            <person name="Jackson S.A."/>
            <person name="Sutton T.D.S."/>
            <person name="Dobson A.D.W."/>
            <person name="Rama T."/>
        </authorList>
    </citation>
    <scope>NUCLEOTIDE SEQUENCE</scope>
    <source>
        <strain evidence="4">TRa3180A</strain>
    </source>
</reference>
<dbReference type="PROSITE" id="PS51910">
    <property type="entry name" value="GH18_2"/>
    <property type="match status" value="1"/>
</dbReference>
<evidence type="ECO:0000313" key="4">
    <source>
        <dbReference type="EMBL" id="KAG9244404.1"/>
    </source>
</evidence>
<dbReference type="PANTHER" id="PTHR45708">
    <property type="entry name" value="ENDOCHITINASE"/>
    <property type="match status" value="1"/>
</dbReference>
<evidence type="ECO:0000256" key="2">
    <source>
        <dbReference type="ARBA" id="ARBA00023295"/>
    </source>
</evidence>
<dbReference type="EMBL" id="MU253908">
    <property type="protein sequence ID" value="KAG9244404.1"/>
    <property type="molecule type" value="Genomic_DNA"/>
</dbReference>
<dbReference type="SUPFAM" id="SSF51445">
    <property type="entry name" value="(Trans)glycosidases"/>
    <property type="match status" value="1"/>
</dbReference>
<dbReference type="InterPro" id="IPR017853">
    <property type="entry name" value="GH"/>
</dbReference>
<evidence type="ECO:0000259" key="3">
    <source>
        <dbReference type="PROSITE" id="PS51910"/>
    </source>
</evidence>
<dbReference type="InterPro" id="IPR050542">
    <property type="entry name" value="Glycosyl_Hydrlase18_Chitinase"/>
</dbReference>
<proteinExistence type="predicted"/>
<keyword evidence="2" id="KW-0326">Glycosidase</keyword>
<sequence>MTDVATTFGEEKAGLKTTLLKAWQLQSQHRHNFSRSAPARQQNGGGTIEDNNADYCISISGINVVVLSFLYSYGNGNTNPSETIGQSCFISTSGECRNRASVASSISMCQANGIKVVFLSVEHLAHTLTLNAEAQSIANYRWESYENSGSTSVQRPFGTAFVNGFDFDVGVASGQTYYPAMITQLRTFFAEDPANQYYITGAPQCPLPEPNIGVIVQSAQFDYLFVQLYNNNAYAPGPCSLRLKGNAPNNYNAWVSFITNTPSSGAQIFLGVPAAPLAANEAHRVEFYYVTPNELASLVAIYRNSHAFGGVMVAFPTPTLSTTAYAQQAHTILLTGTPCGASGLTTTTVLPIATHTVTPTGTATAPVGTGTPLPQWVRCGGEGYTGSTACA</sequence>
<protein>
    <submittedName>
        <fullName evidence="4">Chitinase</fullName>
    </submittedName>
</protein>
<dbReference type="OrthoDB" id="6020543at2759"/>